<keyword evidence="1" id="KW-0805">Transcription regulation</keyword>
<dbReference type="PROSITE" id="PS50048">
    <property type="entry name" value="ZN2_CY6_FUNGAL_2"/>
    <property type="match status" value="1"/>
</dbReference>
<feature type="domain" description="Zn(2)-C6 fungal-type" evidence="6">
    <location>
        <begin position="14"/>
        <end position="58"/>
    </location>
</feature>
<dbReference type="EMBL" id="JQFZ01000325">
    <property type="protein sequence ID" value="KGO50684.1"/>
    <property type="molecule type" value="Genomic_DNA"/>
</dbReference>
<dbReference type="VEuPathDB" id="FungiDB:PEXP_070100"/>
<dbReference type="Gene3D" id="4.10.240.10">
    <property type="entry name" value="Zn(2)-C6 fungal-type DNA-binding domain"/>
    <property type="match status" value="1"/>
</dbReference>
<evidence type="ECO:0000259" key="6">
    <source>
        <dbReference type="PROSITE" id="PS50048"/>
    </source>
</evidence>
<dbReference type="InterPro" id="IPR001138">
    <property type="entry name" value="Zn2Cys6_DnaBD"/>
</dbReference>
<evidence type="ECO:0000256" key="2">
    <source>
        <dbReference type="ARBA" id="ARBA00023125"/>
    </source>
</evidence>
<dbReference type="GO" id="GO:0000981">
    <property type="term" value="F:DNA-binding transcription factor activity, RNA polymerase II-specific"/>
    <property type="evidence" value="ECO:0007669"/>
    <property type="project" value="InterPro"/>
</dbReference>
<dbReference type="AlphaFoldDB" id="A0A0A2J5U9"/>
<dbReference type="GO" id="GO:0008270">
    <property type="term" value="F:zinc ion binding"/>
    <property type="evidence" value="ECO:0007669"/>
    <property type="project" value="InterPro"/>
</dbReference>
<dbReference type="SMART" id="SM00066">
    <property type="entry name" value="GAL4"/>
    <property type="match status" value="1"/>
</dbReference>
<keyword evidence="4" id="KW-0539">Nucleus</keyword>
<dbReference type="GeneID" id="27679013"/>
<dbReference type="SUPFAM" id="SSF57701">
    <property type="entry name" value="Zn2/Cys6 DNA-binding domain"/>
    <property type="match status" value="1"/>
</dbReference>
<organism evidence="7 8">
    <name type="scientific">Penicillium expansum</name>
    <name type="common">Blue mold rot fungus</name>
    <dbReference type="NCBI Taxonomy" id="27334"/>
    <lineage>
        <taxon>Eukaryota</taxon>
        <taxon>Fungi</taxon>
        <taxon>Dikarya</taxon>
        <taxon>Ascomycota</taxon>
        <taxon>Pezizomycotina</taxon>
        <taxon>Eurotiomycetes</taxon>
        <taxon>Eurotiomycetidae</taxon>
        <taxon>Eurotiales</taxon>
        <taxon>Aspergillaceae</taxon>
        <taxon>Penicillium</taxon>
    </lineage>
</organism>
<dbReference type="PhylomeDB" id="A0A0A2J5U9"/>
<feature type="region of interest" description="Disordered" evidence="5">
    <location>
        <begin position="105"/>
        <end position="126"/>
    </location>
</feature>
<gene>
    <name evidence="7" type="ORF">PEX2_063220</name>
</gene>
<protein>
    <recommendedName>
        <fullName evidence="6">Zn(2)-C6 fungal-type domain-containing protein</fullName>
    </recommendedName>
</protein>
<dbReference type="OrthoDB" id="4222821at2759"/>
<dbReference type="Proteomes" id="UP000030143">
    <property type="component" value="Unassembled WGS sequence"/>
</dbReference>
<evidence type="ECO:0000313" key="8">
    <source>
        <dbReference type="Proteomes" id="UP000030143"/>
    </source>
</evidence>
<evidence type="ECO:0000256" key="5">
    <source>
        <dbReference type="SAM" id="MobiDB-lite"/>
    </source>
</evidence>
<sequence>MSGNPEAYLSIRTTCDRCRFHKLKCHPARSCFASDIESGGPEFGRCQRCIRAGTPCIFSRRTKSRRATRNVRAGQSSVQITRGLEDDVQDCDATRSLNPSRVQLRGGVKPGPAEADATLARSETPDNQRIAELFPFEDAYVRWPLENELHFPGTFNIGDNANAPFMYTNSMVTGIGDMQPYGNYETLPGQSRDDENIERGPMMPQALTTVTNETQSSSGRPGSEVNGTALDGTASMGMLLRLVADLHTRLAVLETISWRSECSFQDVQHYPIGSVLHLSQTFTSLVHGFNSSIFTDPAVAPILFSCYVTLTKIYTVVLYQFQNYLHSQPSGRQVCTSQLNMRLGPDACLADVPQSNAPRSNVHTGICVLLESLQQAEKAMPADLDVKALHHVWPQPWQGLSDATSNTHLVFRALADEVAEIKQLLREKADL</sequence>
<comment type="caution">
    <text evidence="7">The sequence shown here is derived from an EMBL/GenBank/DDBJ whole genome shotgun (WGS) entry which is preliminary data.</text>
</comment>
<evidence type="ECO:0000313" key="7">
    <source>
        <dbReference type="EMBL" id="KGO50684.1"/>
    </source>
</evidence>
<keyword evidence="3" id="KW-0804">Transcription</keyword>
<accession>A0A0A2J5U9</accession>
<evidence type="ECO:0000256" key="1">
    <source>
        <dbReference type="ARBA" id="ARBA00023015"/>
    </source>
</evidence>
<dbReference type="InterPro" id="IPR036864">
    <property type="entry name" value="Zn2-C6_fun-type_DNA-bd_sf"/>
</dbReference>
<keyword evidence="8" id="KW-1185">Reference proteome</keyword>
<keyword evidence="2" id="KW-0238">DNA-binding</keyword>
<proteinExistence type="predicted"/>
<evidence type="ECO:0000256" key="4">
    <source>
        <dbReference type="ARBA" id="ARBA00023242"/>
    </source>
</evidence>
<dbReference type="CDD" id="cd00067">
    <property type="entry name" value="GAL4"/>
    <property type="match status" value="1"/>
</dbReference>
<reference evidence="7 8" key="1">
    <citation type="journal article" date="2015" name="Mol. Plant Microbe Interact.">
        <title>Genome, transcriptome, and functional analyses of Penicillium expansum provide new insights into secondary metabolism and pathogenicity.</title>
        <authorList>
            <person name="Ballester A.R."/>
            <person name="Marcet-Houben M."/>
            <person name="Levin E."/>
            <person name="Sela N."/>
            <person name="Selma-Lazaro C."/>
            <person name="Carmona L."/>
            <person name="Wisniewski M."/>
            <person name="Droby S."/>
            <person name="Gonzalez-Candelas L."/>
            <person name="Gabaldon T."/>
        </authorList>
    </citation>
    <scope>NUCLEOTIDE SEQUENCE [LARGE SCALE GENOMIC DNA]</scope>
    <source>
        <strain evidence="7 8">MD-8</strain>
    </source>
</reference>
<dbReference type="GO" id="GO:0003677">
    <property type="term" value="F:DNA binding"/>
    <property type="evidence" value="ECO:0007669"/>
    <property type="project" value="UniProtKB-KW"/>
</dbReference>
<evidence type="ECO:0000256" key="3">
    <source>
        <dbReference type="ARBA" id="ARBA00023163"/>
    </source>
</evidence>
<dbReference type="STRING" id="27334.A0A0A2J5U9"/>
<name>A0A0A2J5U9_PENEN</name>
<dbReference type="RefSeq" id="XP_016593835.1">
    <property type="nucleotide sequence ID" value="XM_016743593.1"/>
</dbReference>
<dbReference type="HOGENOM" id="CLU_047997_0_0_1"/>